<feature type="transmembrane region" description="Helical" evidence="12">
    <location>
        <begin position="414"/>
        <end position="434"/>
    </location>
</feature>
<feature type="transmembrane region" description="Helical" evidence="12">
    <location>
        <begin position="525"/>
        <end position="546"/>
    </location>
</feature>
<comment type="subcellular location">
    <subcellularLocation>
        <location evidence="1">Cell membrane</location>
        <topology evidence="1">Multi-pass membrane protein</topology>
    </subcellularLocation>
</comment>
<name>A0A9D4R1P4_DREPO</name>
<dbReference type="AlphaFoldDB" id="A0A9D4R1P4"/>
<evidence type="ECO:0000256" key="7">
    <source>
        <dbReference type="ARBA" id="ARBA00023053"/>
    </source>
</evidence>
<evidence type="ECO:0000313" key="14">
    <source>
        <dbReference type="Proteomes" id="UP000828390"/>
    </source>
</evidence>
<keyword evidence="7" id="KW-0915">Sodium</keyword>
<feature type="transmembrane region" description="Helical" evidence="12">
    <location>
        <begin position="83"/>
        <end position="107"/>
    </location>
</feature>
<dbReference type="NCBIfam" id="TIGR00813">
    <property type="entry name" value="sss"/>
    <property type="match status" value="1"/>
</dbReference>
<feature type="transmembrane region" description="Helical" evidence="12">
    <location>
        <begin position="127"/>
        <end position="152"/>
    </location>
</feature>
<feature type="transmembrane region" description="Helical" evidence="12">
    <location>
        <begin position="322"/>
        <end position="345"/>
    </location>
</feature>
<dbReference type="PANTHER" id="PTHR42985:SF2">
    <property type="entry name" value="SODIUM-DEPENDENT MULTIVITAMIN TRANSPORTER"/>
    <property type="match status" value="1"/>
</dbReference>
<dbReference type="InterPro" id="IPR051163">
    <property type="entry name" value="Sodium:Solute_Symporter_SSF"/>
</dbReference>
<evidence type="ECO:0000313" key="13">
    <source>
        <dbReference type="EMBL" id="KAH3850918.1"/>
    </source>
</evidence>
<feature type="transmembrane region" description="Helical" evidence="12">
    <location>
        <begin position="277"/>
        <end position="302"/>
    </location>
</feature>
<dbReference type="InterPro" id="IPR001734">
    <property type="entry name" value="Na/solute_symporter"/>
</dbReference>
<keyword evidence="14" id="KW-1185">Reference proteome</keyword>
<keyword evidence="5 12" id="KW-0812">Transmembrane</keyword>
<evidence type="ECO:0000256" key="9">
    <source>
        <dbReference type="ARBA" id="ARBA00023136"/>
    </source>
</evidence>
<dbReference type="GO" id="GO:0015293">
    <property type="term" value="F:symporter activity"/>
    <property type="evidence" value="ECO:0007669"/>
    <property type="project" value="TreeGrafter"/>
</dbReference>
<evidence type="ECO:0008006" key="15">
    <source>
        <dbReference type="Google" id="ProtNLM"/>
    </source>
</evidence>
<dbReference type="Pfam" id="PF00474">
    <property type="entry name" value="SSF"/>
    <property type="match status" value="1"/>
</dbReference>
<dbReference type="InterPro" id="IPR038377">
    <property type="entry name" value="Na/Glc_symporter_sf"/>
</dbReference>
<reference evidence="13" key="2">
    <citation type="submission" date="2020-11" db="EMBL/GenBank/DDBJ databases">
        <authorList>
            <person name="McCartney M.A."/>
            <person name="Auch B."/>
            <person name="Kono T."/>
            <person name="Mallez S."/>
            <person name="Becker A."/>
            <person name="Gohl D.M."/>
            <person name="Silverstein K.A.T."/>
            <person name="Koren S."/>
            <person name="Bechman K.B."/>
            <person name="Herman A."/>
            <person name="Abrahante J.E."/>
            <person name="Garbe J."/>
        </authorList>
    </citation>
    <scope>NUCLEOTIDE SEQUENCE</scope>
    <source>
        <strain evidence="13">Duluth1</strain>
        <tissue evidence="13">Whole animal</tissue>
    </source>
</reference>
<reference evidence="13" key="1">
    <citation type="journal article" date="2019" name="bioRxiv">
        <title>The Genome of the Zebra Mussel, Dreissena polymorpha: A Resource for Invasive Species Research.</title>
        <authorList>
            <person name="McCartney M.A."/>
            <person name="Auch B."/>
            <person name="Kono T."/>
            <person name="Mallez S."/>
            <person name="Zhang Y."/>
            <person name="Obille A."/>
            <person name="Becker A."/>
            <person name="Abrahante J.E."/>
            <person name="Garbe J."/>
            <person name="Badalamenti J.P."/>
            <person name="Herman A."/>
            <person name="Mangelson H."/>
            <person name="Liachko I."/>
            <person name="Sullivan S."/>
            <person name="Sone E.D."/>
            <person name="Koren S."/>
            <person name="Silverstein K.A.T."/>
            <person name="Beckman K.B."/>
            <person name="Gohl D.M."/>
        </authorList>
    </citation>
    <scope>NUCLEOTIDE SEQUENCE</scope>
    <source>
        <strain evidence="13">Duluth1</strain>
        <tissue evidence="13">Whole animal</tissue>
    </source>
</reference>
<keyword evidence="8" id="KW-0406">Ion transport</keyword>
<evidence type="ECO:0000256" key="6">
    <source>
        <dbReference type="ARBA" id="ARBA00022989"/>
    </source>
</evidence>
<evidence type="ECO:0000256" key="3">
    <source>
        <dbReference type="ARBA" id="ARBA00022448"/>
    </source>
</evidence>
<sequence>MSDPVNSFHVLDYVAMGLFFLVCTGIGVYYGCYKKQKTTEEYLLGGRRMHLIPVAISLLVTYQSAISVLGVPLETYVYNTMSYYMWVAIMIANAIQGFLIVPLVYPLGISSSYEYFGRRFKSRAVQLLGTVMGMLQTLMYMAIVLLAPALALEAVAGIPLWVSIVVVGIIGAAYTSIGGMKTVIWTDVFQFIILYGGLIVILVLALIEVGGFYKVFRVAIDGKRIVFDEINPDPRVRHTIWGLLCGGVFNWLPNCCNQSAVQRISSMKSARDAKISCLLNVPLLFVYSVILTLVGLVIYAYFVEKQCDPYLSGAISNYNQLMPYFVMKVFHNVPGLAGLFIAALFSGSLSTLSSGINSMSANTLKDILPNVLRNAQQYNQTVIAKVASMLFGAMAVGLAYLAKSLSGPVTQIAQTTFGAVGGPMAGIFFLGAVFPQANWIGAFSGGMIGLAINMWVAIGSVMYGAKAVPSPRVSIEDCSVLNFTGILSNLTSTSTPTFANTTWLYTTQMSKHIYGSQLAIYDVSYVYFGLIGTIITIVSGILISICTGSARGDLTREEYIFPCLRRVWKGHLISFQPGKYKAYKNKTSVINEHEIDVAPIKALELTWYWNRSQKPSLE</sequence>
<feature type="transmembrane region" description="Helical" evidence="12">
    <location>
        <begin position="238"/>
        <end position="256"/>
    </location>
</feature>
<evidence type="ECO:0000256" key="11">
    <source>
        <dbReference type="RuleBase" id="RU362091"/>
    </source>
</evidence>
<evidence type="ECO:0000256" key="1">
    <source>
        <dbReference type="ARBA" id="ARBA00004651"/>
    </source>
</evidence>
<keyword evidence="10" id="KW-0739">Sodium transport</keyword>
<feature type="transmembrane region" description="Helical" evidence="12">
    <location>
        <begin position="158"/>
        <end position="176"/>
    </location>
</feature>
<dbReference type="EMBL" id="JAIWYP010000003">
    <property type="protein sequence ID" value="KAH3850918.1"/>
    <property type="molecule type" value="Genomic_DNA"/>
</dbReference>
<keyword evidence="9 12" id="KW-0472">Membrane</keyword>
<keyword evidence="6 12" id="KW-1133">Transmembrane helix</keyword>
<feature type="transmembrane region" description="Helical" evidence="12">
    <location>
        <begin position="188"/>
        <end position="207"/>
    </location>
</feature>
<protein>
    <recommendedName>
        <fullName evidence="15">Sodium-coupled monocarboxylate transporter 1</fullName>
    </recommendedName>
</protein>
<feature type="transmembrane region" description="Helical" evidence="12">
    <location>
        <begin position="51"/>
        <end position="71"/>
    </location>
</feature>
<evidence type="ECO:0000256" key="2">
    <source>
        <dbReference type="ARBA" id="ARBA00006434"/>
    </source>
</evidence>
<evidence type="ECO:0000256" key="12">
    <source>
        <dbReference type="SAM" id="Phobius"/>
    </source>
</evidence>
<dbReference type="PANTHER" id="PTHR42985">
    <property type="entry name" value="SODIUM-COUPLED MONOCARBOXYLATE TRANSPORTER"/>
    <property type="match status" value="1"/>
</dbReference>
<comment type="caution">
    <text evidence="13">The sequence shown here is derived from an EMBL/GenBank/DDBJ whole genome shotgun (WGS) entry which is preliminary data.</text>
</comment>
<keyword evidence="4" id="KW-1003">Cell membrane</keyword>
<organism evidence="13 14">
    <name type="scientific">Dreissena polymorpha</name>
    <name type="common">Zebra mussel</name>
    <name type="synonym">Mytilus polymorpha</name>
    <dbReference type="NCBI Taxonomy" id="45954"/>
    <lineage>
        <taxon>Eukaryota</taxon>
        <taxon>Metazoa</taxon>
        <taxon>Spiralia</taxon>
        <taxon>Lophotrochozoa</taxon>
        <taxon>Mollusca</taxon>
        <taxon>Bivalvia</taxon>
        <taxon>Autobranchia</taxon>
        <taxon>Heteroconchia</taxon>
        <taxon>Euheterodonta</taxon>
        <taxon>Imparidentia</taxon>
        <taxon>Neoheterodontei</taxon>
        <taxon>Myida</taxon>
        <taxon>Dreissenoidea</taxon>
        <taxon>Dreissenidae</taxon>
        <taxon>Dreissena</taxon>
    </lineage>
</organism>
<accession>A0A9D4R1P4</accession>
<feature type="transmembrane region" description="Helical" evidence="12">
    <location>
        <begin position="446"/>
        <end position="465"/>
    </location>
</feature>
<dbReference type="PROSITE" id="PS50283">
    <property type="entry name" value="NA_SOLUT_SYMP_3"/>
    <property type="match status" value="1"/>
</dbReference>
<proteinExistence type="inferred from homology"/>
<feature type="transmembrane region" description="Helical" evidence="12">
    <location>
        <begin position="13"/>
        <end position="30"/>
    </location>
</feature>
<dbReference type="Gene3D" id="1.20.1730.10">
    <property type="entry name" value="Sodium/glucose cotransporter"/>
    <property type="match status" value="1"/>
</dbReference>
<evidence type="ECO:0000256" key="10">
    <source>
        <dbReference type="ARBA" id="ARBA00023201"/>
    </source>
</evidence>
<dbReference type="Proteomes" id="UP000828390">
    <property type="component" value="Unassembled WGS sequence"/>
</dbReference>
<gene>
    <name evidence="13" type="ORF">DPMN_093394</name>
</gene>
<evidence type="ECO:0000256" key="5">
    <source>
        <dbReference type="ARBA" id="ARBA00022692"/>
    </source>
</evidence>
<evidence type="ECO:0000256" key="8">
    <source>
        <dbReference type="ARBA" id="ARBA00023065"/>
    </source>
</evidence>
<feature type="transmembrane region" description="Helical" evidence="12">
    <location>
        <begin position="382"/>
        <end position="402"/>
    </location>
</feature>
<evidence type="ECO:0000256" key="4">
    <source>
        <dbReference type="ARBA" id="ARBA00022475"/>
    </source>
</evidence>
<keyword evidence="3" id="KW-0813">Transport</keyword>
<comment type="similarity">
    <text evidence="2 11">Belongs to the sodium:solute symporter (SSF) (TC 2.A.21) family.</text>
</comment>
<dbReference type="GO" id="GO:0006814">
    <property type="term" value="P:sodium ion transport"/>
    <property type="evidence" value="ECO:0007669"/>
    <property type="project" value="UniProtKB-KW"/>
</dbReference>
<dbReference type="GO" id="GO:0005886">
    <property type="term" value="C:plasma membrane"/>
    <property type="evidence" value="ECO:0007669"/>
    <property type="project" value="UniProtKB-SubCell"/>
</dbReference>